<feature type="transmembrane region" description="Helical" evidence="11">
    <location>
        <begin position="32"/>
        <end position="52"/>
    </location>
</feature>
<dbReference type="GO" id="GO:0140114">
    <property type="term" value="P:cellular detoxification of fluoride"/>
    <property type="evidence" value="ECO:0007669"/>
    <property type="project" value="UniProtKB-UniRule"/>
</dbReference>
<keyword evidence="11" id="KW-0479">Metal-binding</keyword>
<dbReference type="AlphaFoldDB" id="A0A7V4WTZ2"/>
<keyword evidence="4 11" id="KW-0812">Transmembrane</keyword>
<keyword evidence="3" id="KW-0997">Cell inner membrane</keyword>
<dbReference type="Proteomes" id="UP000885779">
    <property type="component" value="Unassembled WGS sequence"/>
</dbReference>
<keyword evidence="7 11" id="KW-0472">Membrane</keyword>
<evidence type="ECO:0000256" key="10">
    <source>
        <dbReference type="ARBA" id="ARBA00035585"/>
    </source>
</evidence>
<evidence type="ECO:0000313" key="12">
    <source>
        <dbReference type="EMBL" id="HGY54665.1"/>
    </source>
</evidence>
<protein>
    <recommendedName>
        <fullName evidence="11">Fluoride-specific ion channel FluC</fullName>
    </recommendedName>
</protein>
<evidence type="ECO:0000256" key="11">
    <source>
        <dbReference type="HAMAP-Rule" id="MF_00454"/>
    </source>
</evidence>
<evidence type="ECO:0000256" key="8">
    <source>
        <dbReference type="ARBA" id="ARBA00023303"/>
    </source>
</evidence>
<dbReference type="InterPro" id="IPR003691">
    <property type="entry name" value="FluC"/>
</dbReference>
<accession>A0A7V4WTZ2</accession>
<feature type="binding site" evidence="11">
    <location>
        <position position="77"/>
    </location>
    <ligand>
        <name>Na(+)</name>
        <dbReference type="ChEBI" id="CHEBI:29101"/>
        <note>structural</note>
    </ligand>
</feature>
<keyword evidence="5 11" id="KW-1133">Transmembrane helix</keyword>
<dbReference type="PANTHER" id="PTHR28259:SF1">
    <property type="entry name" value="FLUORIDE EXPORT PROTEIN 1-RELATED"/>
    <property type="match status" value="1"/>
</dbReference>
<keyword evidence="2 11" id="KW-1003">Cell membrane</keyword>
<keyword evidence="11" id="KW-0813">Transport</keyword>
<organism evidence="12">
    <name type="scientific">Caldithrix abyssi</name>
    <dbReference type="NCBI Taxonomy" id="187145"/>
    <lineage>
        <taxon>Bacteria</taxon>
        <taxon>Pseudomonadati</taxon>
        <taxon>Calditrichota</taxon>
        <taxon>Calditrichia</taxon>
        <taxon>Calditrichales</taxon>
        <taxon>Calditrichaceae</taxon>
        <taxon>Caldithrix</taxon>
    </lineage>
</organism>
<comment type="activity regulation">
    <text evidence="11">Na(+) is not transported, but it plays an essential structural role and its presence is essential for fluoride channel function.</text>
</comment>
<dbReference type="Pfam" id="PF02537">
    <property type="entry name" value="CRCB"/>
    <property type="match status" value="1"/>
</dbReference>
<reference evidence="12" key="1">
    <citation type="journal article" date="2020" name="mSystems">
        <title>Genome- and Community-Level Interaction Insights into Carbon Utilization and Element Cycling Functions of Hydrothermarchaeota in Hydrothermal Sediment.</title>
        <authorList>
            <person name="Zhou Z."/>
            <person name="Liu Y."/>
            <person name="Xu W."/>
            <person name="Pan J."/>
            <person name="Luo Z.H."/>
            <person name="Li M."/>
        </authorList>
    </citation>
    <scope>NUCLEOTIDE SEQUENCE [LARGE SCALE GENOMIC DNA]</scope>
    <source>
        <strain evidence="12">HyVt-577</strain>
    </source>
</reference>
<feature type="binding site" evidence="11">
    <location>
        <position position="74"/>
    </location>
    <ligand>
        <name>Na(+)</name>
        <dbReference type="ChEBI" id="CHEBI:29101"/>
        <note>structural</note>
    </ligand>
</feature>
<comment type="function">
    <text evidence="11">Fluoride-specific ion channel. Important for reducing fluoride concentration in the cell, thus reducing its toxicity.</text>
</comment>
<dbReference type="NCBIfam" id="TIGR00494">
    <property type="entry name" value="crcB"/>
    <property type="match status" value="1"/>
</dbReference>
<evidence type="ECO:0000256" key="9">
    <source>
        <dbReference type="ARBA" id="ARBA00035120"/>
    </source>
</evidence>
<proteinExistence type="inferred from homology"/>
<feature type="transmembrane region" description="Helical" evidence="11">
    <location>
        <begin position="102"/>
        <end position="120"/>
    </location>
</feature>
<evidence type="ECO:0000256" key="5">
    <source>
        <dbReference type="ARBA" id="ARBA00022989"/>
    </source>
</evidence>
<comment type="similarity">
    <text evidence="9 11">Belongs to the fluoride channel Fluc/FEX (TC 1.A.43) family.</text>
</comment>
<comment type="caution">
    <text evidence="12">The sequence shown here is derived from an EMBL/GenBank/DDBJ whole genome shotgun (WGS) entry which is preliminary data.</text>
</comment>
<keyword evidence="11" id="KW-0915">Sodium</keyword>
<gene>
    <name evidence="11 12" type="primary">crcB</name>
    <name evidence="11" type="synonym">fluC</name>
    <name evidence="12" type="ORF">ENK44_03090</name>
</gene>
<dbReference type="GO" id="GO:0005886">
    <property type="term" value="C:plasma membrane"/>
    <property type="evidence" value="ECO:0007669"/>
    <property type="project" value="UniProtKB-SubCell"/>
</dbReference>
<name>A0A7V4WTZ2_CALAY</name>
<comment type="catalytic activity">
    <reaction evidence="10">
        <text>fluoride(in) = fluoride(out)</text>
        <dbReference type="Rhea" id="RHEA:76159"/>
        <dbReference type="ChEBI" id="CHEBI:17051"/>
    </reaction>
    <physiologicalReaction direction="left-to-right" evidence="10">
        <dbReference type="Rhea" id="RHEA:76160"/>
    </physiologicalReaction>
</comment>
<evidence type="ECO:0000256" key="3">
    <source>
        <dbReference type="ARBA" id="ARBA00022519"/>
    </source>
</evidence>
<dbReference type="HAMAP" id="MF_00454">
    <property type="entry name" value="FluC"/>
    <property type="match status" value="1"/>
</dbReference>
<dbReference type="PANTHER" id="PTHR28259">
    <property type="entry name" value="FLUORIDE EXPORT PROTEIN 1-RELATED"/>
    <property type="match status" value="1"/>
</dbReference>
<keyword evidence="8 11" id="KW-0407">Ion channel</keyword>
<evidence type="ECO:0000256" key="1">
    <source>
        <dbReference type="ARBA" id="ARBA00004651"/>
    </source>
</evidence>
<dbReference type="EMBL" id="DRQG01000024">
    <property type="protein sequence ID" value="HGY54665.1"/>
    <property type="molecule type" value="Genomic_DNA"/>
</dbReference>
<evidence type="ECO:0000256" key="2">
    <source>
        <dbReference type="ARBA" id="ARBA00022475"/>
    </source>
</evidence>
<feature type="transmembrane region" description="Helical" evidence="11">
    <location>
        <begin position="64"/>
        <end position="82"/>
    </location>
</feature>
<dbReference type="GO" id="GO:0046872">
    <property type="term" value="F:metal ion binding"/>
    <property type="evidence" value="ECO:0007669"/>
    <property type="project" value="UniProtKB-KW"/>
</dbReference>
<keyword evidence="6 11" id="KW-0406">Ion transport</keyword>
<evidence type="ECO:0000256" key="6">
    <source>
        <dbReference type="ARBA" id="ARBA00023065"/>
    </source>
</evidence>
<comment type="subcellular location">
    <subcellularLocation>
        <location evidence="1 11">Cell membrane</location>
        <topology evidence="1 11">Multi-pass membrane protein</topology>
    </subcellularLocation>
</comment>
<sequence length="123" mass="13368">MKLLLIGIGGFIGAVLRYLVSGWAHQLFGEQFPYGTLAVNVLGSFILGLFLYLGEYRLMIAPQYRQLAAIGILGAFTTFSTFSYETLALLQESLFRQAVLNVALNFGLGLLAVWGGMIAAKSI</sequence>
<evidence type="ECO:0000256" key="4">
    <source>
        <dbReference type="ARBA" id="ARBA00022692"/>
    </source>
</evidence>
<evidence type="ECO:0000256" key="7">
    <source>
        <dbReference type="ARBA" id="ARBA00023136"/>
    </source>
</evidence>
<dbReference type="GO" id="GO:0062054">
    <property type="term" value="F:fluoride channel activity"/>
    <property type="evidence" value="ECO:0007669"/>
    <property type="project" value="UniProtKB-UniRule"/>
</dbReference>